<keyword evidence="1" id="KW-1133">Transmembrane helix</keyword>
<reference evidence="2 3" key="1">
    <citation type="submission" date="2020-02" db="EMBL/GenBank/DDBJ databases">
        <title>Complete genome of Muricauda sp. 501str8.</title>
        <authorList>
            <person name="Dong B."/>
            <person name="Zhu S."/>
            <person name="Yang J."/>
            <person name="Chen J."/>
        </authorList>
    </citation>
    <scope>NUCLEOTIDE SEQUENCE [LARGE SCALE GENOMIC DNA]</scope>
    <source>
        <strain evidence="2 3">501str8</strain>
    </source>
</reference>
<feature type="transmembrane region" description="Helical" evidence="1">
    <location>
        <begin position="66"/>
        <end position="89"/>
    </location>
</feature>
<dbReference type="RefSeq" id="WP_166248789.1">
    <property type="nucleotide sequence ID" value="NZ_CP049616.1"/>
</dbReference>
<dbReference type="AlphaFoldDB" id="A0A6G7J3F0"/>
<feature type="transmembrane region" description="Helical" evidence="1">
    <location>
        <begin position="7"/>
        <end position="27"/>
    </location>
</feature>
<sequence>MSISKRYLLILSSIIILLLVPFVAMQFSSEVNWSLFDFLVAGGLLTVLGFSIDFAIRKATSTQMRFALIAGIVIVFLLVWAELAVGVFGTPFAGS</sequence>
<evidence type="ECO:0000313" key="3">
    <source>
        <dbReference type="Proteomes" id="UP000502928"/>
    </source>
</evidence>
<evidence type="ECO:0000256" key="1">
    <source>
        <dbReference type="SAM" id="Phobius"/>
    </source>
</evidence>
<feature type="transmembrane region" description="Helical" evidence="1">
    <location>
        <begin position="33"/>
        <end position="54"/>
    </location>
</feature>
<gene>
    <name evidence="2" type="ORF">GVT53_11650</name>
</gene>
<protein>
    <submittedName>
        <fullName evidence="2">Uncharacterized protein</fullName>
    </submittedName>
</protein>
<dbReference type="EMBL" id="CP049616">
    <property type="protein sequence ID" value="QII45306.1"/>
    <property type="molecule type" value="Genomic_DNA"/>
</dbReference>
<organism evidence="2 3">
    <name type="scientific">Flagellimonas oceani</name>
    <dbReference type="NCBI Taxonomy" id="2698672"/>
    <lineage>
        <taxon>Bacteria</taxon>
        <taxon>Pseudomonadati</taxon>
        <taxon>Bacteroidota</taxon>
        <taxon>Flavobacteriia</taxon>
        <taxon>Flavobacteriales</taxon>
        <taxon>Flavobacteriaceae</taxon>
        <taxon>Flagellimonas</taxon>
    </lineage>
</organism>
<dbReference type="KEGG" id="mut:GVT53_11650"/>
<name>A0A6G7J3F0_9FLAO</name>
<keyword evidence="1" id="KW-0472">Membrane</keyword>
<accession>A0A6G7J3F0</accession>
<dbReference type="Proteomes" id="UP000502928">
    <property type="component" value="Chromosome"/>
</dbReference>
<evidence type="ECO:0000313" key="2">
    <source>
        <dbReference type="EMBL" id="QII45306.1"/>
    </source>
</evidence>
<keyword evidence="1" id="KW-0812">Transmembrane</keyword>
<keyword evidence="3" id="KW-1185">Reference proteome</keyword>
<proteinExistence type="predicted"/>